<evidence type="ECO:0000313" key="3">
    <source>
        <dbReference type="Proteomes" id="UP000691718"/>
    </source>
</evidence>
<name>A0A8S3WX28_PARAO</name>
<reference evidence="2" key="1">
    <citation type="submission" date="2021-04" db="EMBL/GenBank/DDBJ databases">
        <authorList>
            <person name="Tunstrom K."/>
        </authorList>
    </citation>
    <scope>NUCLEOTIDE SEQUENCE</scope>
</reference>
<feature type="region of interest" description="Disordered" evidence="1">
    <location>
        <begin position="109"/>
        <end position="129"/>
    </location>
</feature>
<dbReference type="AlphaFoldDB" id="A0A8S3WX28"/>
<feature type="compositionally biased region" description="Basic and acidic residues" evidence="1">
    <location>
        <begin position="1"/>
        <end position="10"/>
    </location>
</feature>
<sequence length="153" mass="16448">MADGSPEHRIGRTQMNNLTFTASDTSDDDIKKCSGQTLDSGKMNLSFYTELELDTSDSCEKSDSSGVVSDDSATLGATDSRKLAGINAVDGDDRKKRCFDRYDSSESSDRWVIHTTSQPATTGRPPPLPSLEACAGALALDRGACFKPGTRWT</sequence>
<dbReference type="EMBL" id="CAJQZP010000847">
    <property type="protein sequence ID" value="CAG4988000.1"/>
    <property type="molecule type" value="Genomic_DNA"/>
</dbReference>
<evidence type="ECO:0000256" key="1">
    <source>
        <dbReference type="SAM" id="MobiDB-lite"/>
    </source>
</evidence>
<accession>A0A8S3WX28</accession>
<evidence type="ECO:0000313" key="2">
    <source>
        <dbReference type="EMBL" id="CAG4988000.1"/>
    </source>
</evidence>
<feature type="compositionally biased region" description="Polar residues" evidence="1">
    <location>
        <begin position="13"/>
        <end position="24"/>
    </location>
</feature>
<comment type="caution">
    <text evidence="2">The sequence shown here is derived from an EMBL/GenBank/DDBJ whole genome shotgun (WGS) entry which is preliminary data.</text>
</comment>
<proteinExistence type="predicted"/>
<dbReference type="Proteomes" id="UP000691718">
    <property type="component" value="Unassembled WGS sequence"/>
</dbReference>
<organism evidence="2 3">
    <name type="scientific">Parnassius apollo</name>
    <name type="common">Apollo butterfly</name>
    <name type="synonym">Papilio apollo</name>
    <dbReference type="NCBI Taxonomy" id="110799"/>
    <lineage>
        <taxon>Eukaryota</taxon>
        <taxon>Metazoa</taxon>
        <taxon>Ecdysozoa</taxon>
        <taxon>Arthropoda</taxon>
        <taxon>Hexapoda</taxon>
        <taxon>Insecta</taxon>
        <taxon>Pterygota</taxon>
        <taxon>Neoptera</taxon>
        <taxon>Endopterygota</taxon>
        <taxon>Lepidoptera</taxon>
        <taxon>Glossata</taxon>
        <taxon>Ditrysia</taxon>
        <taxon>Papilionoidea</taxon>
        <taxon>Papilionidae</taxon>
        <taxon>Parnassiinae</taxon>
        <taxon>Parnassini</taxon>
        <taxon>Parnassius</taxon>
        <taxon>Parnassius</taxon>
    </lineage>
</organism>
<protein>
    <submittedName>
        <fullName evidence="2">(apollo) hypothetical protein</fullName>
    </submittedName>
</protein>
<gene>
    <name evidence="2" type="ORF">PAPOLLO_LOCUS11558</name>
</gene>
<dbReference type="OrthoDB" id="8184381at2759"/>
<feature type="region of interest" description="Disordered" evidence="1">
    <location>
        <begin position="1"/>
        <end position="30"/>
    </location>
</feature>
<keyword evidence="3" id="KW-1185">Reference proteome</keyword>